<organism evidence="2 3">
    <name type="scientific">Stylosanthes scabra</name>
    <dbReference type="NCBI Taxonomy" id="79078"/>
    <lineage>
        <taxon>Eukaryota</taxon>
        <taxon>Viridiplantae</taxon>
        <taxon>Streptophyta</taxon>
        <taxon>Embryophyta</taxon>
        <taxon>Tracheophyta</taxon>
        <taxon>Spermatophyta</taxon>
        <taxon>Magnoliopsida</taxon>
        <taxon>eudicotyledons</taxon>
        <taxon>Gunneridae</taxon>
        <taxon>Pentapetalae</taxon>
        <taxon>rosids</taxon>
        <taxon>fabids</taxon>
        <taxon>Fabales</taxon>
        <taxon>Fabaceae</taxon>
        <taxon>Papilionoideae</taxon>
        <taxon>50 kb inversion clade</taxon>
        <taxon>dalbergioids sensu lato</taxon>
        <taxon>Dalbergieae</taxon>
        <taxon>Pterocarpus clade</taxon>
        <taxon>Stylosanthes</taxon>
    </lineage>
</organism>
<evidence type="ECO:0000256" key="1">
    <source>
        <dbReference type="SAM" id="MobiDB-lite"/>
    </source>
</evidence>
<evidence type="ECO:0000313" key="2">
    <source>
        <dbReference type="EMBL" id="MED6136082.1"/>
    </source>
</evidence>
<feature type="compositionally biased region" description="Polar residues" evidence="1">
    <location>
        <begin position="148"/>
        <end position="163"/>
    </location>
</feature>
<proteinExistence type="predicted"/>
<keyword evidence="3" id="KW-1185">Reference proteome</keyword>
<evidence type="ECO:0000313" key="3">
    <source>
        <dbReference type="Proteomes" id="UP001341840"/>
    </source>
</evidence>
<reference evidence="2 3" key="1">
    <citation type="journal article" date="2023" name="Plants (Basel)">
        <title>Bridging the Gap: Combining Genomics and Transcriptomics Approaches to Understand Stylosanthes scabra, an Orphan Legume from the Brazilian Caatinga.</title>
        <authorList>
            <person name="Ferreira-Neto J.R.C."/>
            <person name="da Silva M.D."/>
            <person name="Binneck E."/>
            <person name="de Melo N.F."/>
            <person name="da Silva R.H."/>
            <person name="de Melo A.L.T.M."/>
            <person name="Pandolfi V."/>
            <person name="Bustamante F.O."/>
            <person name="Brasileiro-Vidal A.C."/>
            <person name="Benko-Iseppon A.M."/>
        </authorList>
    </citation>
    <scope>NUCLEOTIDE SEQUENCE [LARGE SCALE GENOMIC DNA]</scope>
    <source>
        <tissue evidence="2">Leaves</tissue>
    </source>
</reference>
<name>A0ABU6SI76_9FABA</name>
<dbReference type="EMBL" id="JASCZI010060798">
    <property type="protein sequence ID" value="MED6136082.1"/>
    <property type="molecule type" value="Genomic_DNA"/>
</dbReference>
<comment type="caution">
    <text evidence="2">The sequence shown here is derived from an EMBL/GenBank/DDBJ whole genome shotgun (WGS) entry which is preliminary data.</text>
</comment>
<gene>
    <name evidence="2" type="ORF">PIB30_052613</name>
</gene>
<protein>
    <submittedName>
        <fullName evidence="2">Uncharacterized protein</fullName>
    </submittedName>
</protein>
<sequence length="202" mass="22749">MGPHWNNLKITTFKVVKRILKQPEDLPTLRRSNRHISLLGLAGGVRRVKRKECHKDFRLLRQLQPLSHKLKASDQCPSVGVELRRSDTGTIKKTLLKIGERDPYSEFGEHHFVHPQLVRDSGVIQIHEAHPLAPTGSLHPILPLQITPTKNHPGTADSMTTVPPTHRGIPTRTEATTRVASKPPQPQQPFGRLRDSLQFNST</sequence>
<dbReference type="Proteomes" id="UP001341840">
    <property type="component" value="Unassembled WGS sequence"/>
</dbReference>
<accession>A0ABU6SI76</accession>
<feature type="region of interest" description="Disordered" evidence="1">
    <location>
        <begin position="148"/>
        <end position="202"/>
    </location>
</feature>